<proteinExistence type="predicted"/>
<gene>
    <name evidence="2" type="ORF">DFQ27_005269</name>
</gene>
<dbReference type="Proteomes" id="UP000807716">
    <property type="component" value="Unassembled WGS sequence"/>
</dbReference>
<accession>A0A9P6Q2G8</accession>
<evidence type="ECO:0000313" key="2">
    <source>
        <dbReference type="EMBL" id="KAG0257190.1"/>
    </source>
</evidence>
<dbReference type="AlphaFoldDB" id="A0A9P6Q2G8"/>
<feature type="chain" id="PRO_5040265167" evidence="1">
    <location>
        <begin position="22"/>
        <end position="70"/>
    </location>
</feature>
<evidence type="ECO:0000256" key="1">
    <source>
        <dbReference type="SAM" id="SignalP"/>
    </source>
</evidence>
<evidence type="ECO:0000313" key="3">
    <source>
        <dbReference type="Proteomes" id="UP000807716"/>
    </source>
</evidence>
<organism evidence="2 3">
    <name type="scientific">Actinomortierella ambigua</name>
    <dbReference type="NCBI Taxonomy" id="1343610"/>
    <lineage>
        <taxon>Eukaryota</taxon>
        <taxon>Fungi</taxon>
        <taxon>Fungi incertae sedis</taxon>
        <taxon>Mucoromycota</taxon>
        <taxon>Mortierellomycotina</taxon>
        <taxon>Mortierellomycetes</taxon>
        <taxon>Mortierellales</taxon>
        <taxon>Mortierellaceae</taxon>
        <taxon>Actinomortierella</taxon>
    </lineage>
</organism>
<reference evidence="2" key="1">
    <citation type="journal article" date="2020" name="Fungal Divers.">
        <title>Resolving the Mortierellaceae phylogeny through synthesis of multi-gene phylogenetics and phylogenomics.</title>
        <authorList>
            <person name="Vandepol N."/>
            <person name="Liber J."/>
            <person name="Desiro A."/>
            <person name="Na H."/>
            <person name="Kennedy M."/>
            <person name="Barry K."/>
            <person name="Grigoriev I.V."/>
            <person name="Miller A.N."/>
            <person name="O'Donnell K."/>
            <person name="Stajich J.E."/>
            <person name="Bonito G."/>
        </authorList>
    </citation>
    <scope>NUCLEOTIDE SEQUENCE</scope>
    <source>
        <strain evidence="2">BC1065</strain>
    </source>
</reference>
<sequence length="70" mass="7890">MRSFTLVAFVVVASMMSSVMAAPEELEKRSCRSDCTAARERAIDSCRKYSRPPSCYQAAKNNYNLCIRDC</sequence>
<protein>
    <submittedName>
        <fullName evidence="2">Uncharacterized protein</fullName>
    </submittedName>
</protein>
<feature type="signal peptide" evidence="1">
    <location>
        <begin position="1"/>
        <end position="21"/>
    </location>
</feature>
<name>A0A9P6Q2G8_9FUNG</name>
<comment type="caution">
    <text evidence="2">The sequence shown here is derived from an EMBL/GenBank/DDBJ whole genome shotgun (WGS) entry which is preliminary data.</text>
</comment>
<keyword evidence="3" id="KW-1185">Reference proteome</keyword>
<dbReference type="OrthoDB" id="10357111at2759"/>
<dbReference type="EMBL" id="JAAAJB010000372">
    <property type="protein sequence ID" value="KAG0257190.1"/>
    <property type="molecule type" value="Genomic_DNA"/>
</dbReference>
<keyword evidence="1" id="KW-0732">Signal</keyword>